<protein>
    <submittedName>
        <fullName evidence="2">Uncharacterized protein</fullName>
    </submittedName>
</protein>
<dbReference type="Proteomes" id="UP001222027">
    <property type="component" value="Unassembled WGS sequence"/>
</dbReference>
<feature type="compositionally biased region" description="Polar residues" evidence="1">
    <location>
        <begin position="1"/>
        <end position="38"/>
    </location>
</feature>
<dbReference type="AlphaFoldDB" id="A0AAV8QC50"/>
<comment type="caution">
    <text evidence="2">The sequence shown here is derived from an EMBL/GenBank/DDBJ whole genome shotgun (WGS) entry which is preliminary data.</text>
</comment>
<evidence type="ECO:0000256" key="1">
    <source>
        <dbReference type="SAM" id="MobiDB-lite"/>
    </source>
</evidence>
<proteinExistence type="predicted"/>
<keyword evidence="3" id="KW-1185">Reference proteome</keyword>
<evidence type="ECO:0000313" key="3">
    <source>
        <dbReference type="Proteomes" id="UP001222027"/>
    </source>
</evidence>
<organism evidence="2 3">
    <name type="scientific">Ensete ventricosum</name>
    <name type="common">Abyssinian banana</name>
    <name type="synonym">Musa ensete</name>
    <dbReference type="NCBI Taxonomy" id="4639"/>
    <lineage>
        <taxon>Eukaryota</taxon>
        <taxon>Viridiplantae</taxon>
        <taxon>Streptophyta</taxon>
        <taxon>Embryophyta</taxon>
        <taxon>Tracheophyta</taxon>
        <taxon>Spermatophyta</taxon>
        <taxon>Magnoliopsida</taxon>
        <taxon>Liliopsida</taxon>
        <taxon>Zingiberales</taxon>
        <taxon>Musaceae</taxon>
        <taxon>Ensete</taxon>
    </lineage>
</organism>
<feature type="region of interest" description="Disordered" evidence="1">
    <location>
        <begin position="1"/>
        <end position="61"/>
    </location>
</feature>
<sequence length="199" mass="21713">MEFHQQSFVPFTSGVSPTVSSKQQQDVPAEPGSSSSVTGAKKKEGTQQSSCPDPTKQEADCETCGHGGINLPQHRGNLNFYPPVAAPQQQPPIKGQRQRRAMFPQPTNLALSTARLFTTCDQYLTAKNLADAARTLDDRKDSVPSPTIVIFSTQQLHIISLSLSPTIYGLGWEVYASKPHPTPMEATSTFPITWEFAPK</sequence>
<accession>A0AAV8QC50</accession>
<name>A0AAV8QC50_ENSVE</name>
<dbReference type="EMBL" id="JAQQAF010000008">
    <property type="protein sequence ID" value="KAJ8466419.1"/>
    <property type="molecule type" value="Genomic_DNA"/>
</dbReference>
<reference evidence="2 3" key="1">
    <citation type="submission" date="2022-12" db="EMBL/GenBank/DDBJ databases">
        <title>Chromosome-scale assembly of the Ensete ventricosum genome.</title>
        <authorList>
            <person name="Dussert Y."/>
            <person name="Stocks J."/>
            <person name="Wendawek A."/>
            <person name="Woldeyes F."/>
            <person name="Nichols R.A."/>
            <person name="Borrell J.S."/>
        </authorList>
    </citation>
    <scope>NUCLEOTIDE SEQUENCE [LARGE SCALE GENOMIC DNA]</scope>
    <source>
        <strain evidence="3">cv. Maze</strain>
        <tissue evidence="2">Seeds</tissue>
    </source>
</reference>
<evidence type="ECO:0000313" key="2">
    <source>
        <dbReference type="EMBL" id="KAJ8466419.1"/>
    </source>
</evidence>
<gene>
    <name evidence="2" type="ORF">OPV22_028971</name>
</gene>